<proteinExistence type="predicted"/>
<gene>
    <name evidence="1" type="ORF">JY651_32065</name>
</gene>
<evidence type="ECO:0000313" key="2">
    <source>
        <dbReference type="Proteomes" id="UP000662747"/>
    </source>
</evidence>
<dbReference type="Gene3D" id="2.60.40.10">
    <property type="entry name" value="Immunoglobulins"/>
    <property type="match status" value="1"/>
</dbReference>
<organism evidence="1 2">
    <name type="scientific">Pyxidicoccus parkwayensis</name>
    <dbReference type="NCBI Taxonomy" id="2813578"/>
    <lineage>
        <taxon>Bacteria</taxon>
        <taxon>Pseudomonadati</taxon>
        <taxon>Myxococcota</taxon>
        <taxon>Myxococcia</taxon>
        <taxon>Myxococcales</taxon>
        <taxon>Cystobacterineae</taxon>
        <taxon>Myxococcaceae</taxon>
        <taxon>Pyxidicoccus</taxon>
    </lineage>
</organism>
<protein>
    <recommendedName>
        <fullName evidence="3">Lipoprotein</fullName>
    </recommendedName>
</protein>
<dbReference type="RefSeq" id="WP_206721481.1">
    <property type="nucleotide sequence ID" value="NZ_CP071090.1"/>
</dbReference>
<reference evidence="1 2" key="1">
    <citation type="submission" date="2021-02" db="EMBL/GenBank/DDBJ databases">
        <title>De Novo genome assembly of isolated myxobacteria.</title>
        <authorList>
            <person name="Stevens D.C."/>
        </authorList>
    </citation>
    <scope>NUCLEOTIDE SEQUENCE [LARGE SCALE GENOMIC DNA]</scope>
    <source>
        <strain evidence="2">SCPEA02</strain>
    </source>
</reference>
<evidence type="ECO:0000313" key="1">
    <source>
        <dbReference type="EMBL" id="QSQ19900.1"/>
    </source>
</evidence>
<accession>A0ABX7NQQ6</accession>
<dbReference type="InterPro" id="IPR013783">
    <property type="entry name" value="Ig-like_fold"/>
</dbReference>
<sequence length="143" mass="15768">MQLRTRWLPIFFFALAGCGNETEIPKEPTLFTDRDEMAFNREFGSGTYVGQTGYNSLVFENRGEGTLQVTDITMSAPSQFKLVLPEGFTPGTPLSLETYKRAFVTVEFRPTDNVAYTGTLTIKSNAANSPEKVITLNGLGVDP</sequence>
<dbReference type="Proteomes" id="UP000662747">
    <property type="component" value="Chromosome"/>
</dbReference>
<name>A0ABX7NQQ6_9BACT</name>
<dbReference type="EMBL" id="CP071090">
    <property type="protein sequence ID" value="QSQ19900.1"/>
    <property type="molecule type" value="Genomic_DNA"/>
</dbReference>
<evidence type="ECO:0008006" key="3">
    <source>
        <dbReference type="Google" id="ProtNLM"/>
    </source>
</evidence>
<keyword evidence="2" id="KW-1185">Reference proteome</keyword>
<dbReference type="PROSITE" id="PS51257">
    <property type="entry name" value="PROKAR_LIPOPROTEIN"/>
    <property type="match status" value="1"/>
</dbReference>